<reference evidence="2" key="1">
    <citation type="submission" date="2023-06" db="EMBL/GenBank/DDBJ databases">
        <title>Genome-scale phylogeny and comparative genomics of the fungal order Sordariales.</title>
        <authorList>
            <consortium name="Lawrence Berkeley National Laboratory"/>
            <person name="Hensen N."/>
            <person name="Bonometti L."/>
            <person name="Westerberg I."/>
            <person name="Brannstrom I.O."/>
            <person name="Guillou S."/>
            <person name="Cros-Aarteil S."/>
            <person name="Calhoun S."/>
            <person name="Haridas S."/>
            <person name="Kuo A."/>
            <person name="Mondo S."/>
            <person name="Pangilinan J."/>
            <person name="Riley R."/>
            <person name="Labutti K."/>
            <person name="Andreopoulos B."/>
            <person name="Lipzen A."/>
            <person name="Chen C."/>
            <person name="Yanf M."/>
            <person name="Daum C."/>
            <person name="Ng V."/>
            <person name="Clum A."/>
            <person name="Steindorff A."/>
            <person name="Ohm R."/>
            <person name="Martin F."/>
            <person name="Silar P."/>
            <person name="Natvig D."/>
            <person name="Lalanne C."/>
            <person name="Gautier V."/>
            <person name="Ament-Velasquez S.L."/>
            <person name="Kruys A."/>
            <person name="Hutchinson M.I."/>
            <person name="Powell A.J."/>
            <person name="Barry K."/>
            <person name="Miller A.N."/>
            <person name="Grigoriev I.V."/>
            <person name="Debuchy R."/>
            <person name="Gladieux P."/>
            <person name="Thoren M.H."/>
            <person name="Johannesson H."/>
        </authorList>
    </citation>
    <scope>NUCLEOTIDE SEQUENCE</scope>
    <source>
        <strain evidence="2">SMH4607-1</strain>
    </source>
</reference>
<keyword evidence="3" id="KW-1185">Reference proteome</keyword>
<proteinExistence type="predicted"/>
<evidence type="ECO:0000313" key="3">
    <source>
        <dbReference type="Proteomes" id="UP001172102"/>
    </source>
</evidence>
<feature type="region of interest" description="Disordered" evidence="1">
    <location>
        <begin position="146"/>
        <end position="179"/>
    </location>
</feature>
<feature type="region of interest" description="Disordered" evidence="1">
    <location>
        <begin position="457"/>
        <end position="476"/>
    </location>
</feature>
<organism evidence="2 3">
    <name type="scientific">Lasiosphaeris hirsuta</name>
    <dbReference type="NCBI Taxonomy" id="260670"/>
    <lineage>
        <taxon>Eukaryota</taxon>
        <taxon>Fungi</taxon>
        <taxon>Dikarya</taxon>
        <taxon>Ascomycota</taxon>
        <taxon>Pezizomycotina</taxon>
        <taxon>Sordariomycetes</taxon>
        <taxon>Sordariomycetidae</taxon>
        <taxon>Sordariales</taxon>
        <taxon>Lasiosphaeriaceae</taxon>
        <taxon>Lasiosphaeris</taxon>
    </lineage>
</organism>
<protein>
    <submittedName>
        <fullName evidence="2">Uncharacterized protein</fullName>
    </submittedName>
</protein>
<evidence type="ECO:0000313" key="2">
    <source>
        <dbReference type="EMBL" id="KAK0704601.1"/>
    </source>
</evidence>
<gene>
    <name evidence="2" type="ORF">B0H67DRAFT_557372</name>
</gene>
<evidence type="ECO:0000256" key="1">
    <source>
        <dbReference type="SAM" id="MobiDB-lite"/>
    </source>
</evidence>
<dbReference type="EMBL" id="JAUKUA010000007">
    <property type="protein sequence ID" value="KAK0704601.1"/>
    <property type="molecule type" value="Genomic_DNA"/>
</dbReference>
<dbReference type="Proteomes" id="UP001172102">
    <property type="component" value="Unassembled WGS sequence"/>
</dbReference>
<sequence>MPKDKSAKTAEPSAADQVNSAAEQQEQGFKGKISDRKTVHQPQDPIAKLKLGDGLPTRLSSDRSRTVNLNFNWLRDLIIHDIPQSRVLAVSYPGSPTDLESDPGGWMGRNTQKGVPIVFIGYGFGLAIIQEAIELAFQEKKQRPVVETAGDKSAEKEANNEGSAKGARSKEKEVSSDHPFPAGDIHQILILDTPFPKASQDPSEDSVSDFPDNINVRMCKVLPEIDRQEDESNSSTRFGLTIGKSSTRGYPLAKKNDGGLVKNHDFPASENYLIDFIPVSIYKHRRLGRIPDHQDYIYQLIRSRMRSTLLFKAIRSRNITCVKAILDAKPLDILGEYYHSAGGKGQGKQREVERINLNTPSVYEMIYDREKGCAAIINASRKSEDTPGDFLCWWIHIPANNEQWLSDLFLSLGVRDRSMEDQRHDGLTVFNRYMHPRAKKYKFISFDVPPLTLEPNKAHLPPVEMQSAGNTKTDPANGMPFLAYESHRARKKVSKIIETAKDPKANANMNQANLDGGSALIEGYISSSKGPMHCRRTLDQYSYYMLETTERRDKDQVVSRWAKRQVKPKREVPILMVDQLWL</sequence>
<name>A0AA40DKH0_9PEZI</name>
<comment type="caution">
    <text evidence="2">The sequence shown here is derived from an EMBL/GenBank/DDBJ whole genome shotgun (WGS) entry which is preliminary data.</text>
</comment>
<feature type="region of interest" description="Disordered" evidence="1">
    <location>
        <begin position="1"/>
        <end position="50"/>
    </location>
</feature>
<accession>A0AA40DKH0</accession>
<dbReference type="AlphaFoldDB" id="A0AA40DKH0"/>
<feature type="compositionally biased region" description="Polar residues" evidence="1">
    <location>
        <begin position="16"/>
        <end position="27"/>
    </location>
</feature>
<feature type="compositionally biased region" description="Basic and acidic residues" evidence="1">
    <location>
        <begin position="146"/>
        <end position="159"/>
    </location>
</feature>